<evidence type="ECO:0000313" key="1">
    <source>
        <dbReference type="EMBL" id="CBX31078.1"/>
    </source>
</evidence>
<accession>E1YLU5</accession>
<dbReference type="AlphaFoldDB" id="E1YLU5"/>
<gene>
    <name evidence="1" type="ORF">N47_E45900</name>
</gene>
<reference evidence="1" key="1">
    <citation type="journal article" date="2011" name="Environ. Microbiol.">
        <title>Genomic insights into the metabolic potential of the polycyclic aromatic hydrocarbon degrading sulfate-reducing Deltaproteobacterium N47.</title>
        <authorList>
            <person name="Bergmann F."/>
            <person name="Selesi D."/>
            <person name="Weinmaier T."/>
            <person name="Tischler P."/>
            <person name="Rattei T."/>
            <person name="Meckenstock R.U."/>
        </authorList>
    </citation>
    <scope>NUCLEOTIDE SEQUENCE</scope>
</reference>
<organism evidence="1">
    <name type="scientific">uncultured Desulfobacterium sp</name>
    <dbReference type="NCBI Taxonomy" id="201089"/>
    <lineage>
        <taxon>Bacteria</taxon>
        <taxon>Pseudomonadati</taxon>
        <taxon>Thermodesulfobacteriota</taxon>
        <taxon>Desulfobacteria</taxon>
        <taxon>Desulfobacterales</taxon>
        <taxon>Desulfobacteriaceae</taxon>
        <taxon>Desulfobacterium</taxon>
        <taxon>environmental samples</taxon>
    </lineage>
</organism>
<name>E1YLU5_9BACT</name>
<dbReference type="EMBL" id="FR695877">
    <property type="protein sequence ID" value="CBX31078.1"/>
    <property type="molecule type" value="Genomic_DNA"/>
</dbReference>
<protein>
    <submittedName>
        <fullName evidence="1">Uncharacterized protein</fullName>
    </submittedName>
</protein>
<proteinExistence type="predicted"/>
<sequence>MCEIKELDRQIKEVRRAATAAPTLEEKLAGQKQIKALEAQRNQKRRSLFDAQDEVDRQRDELIAMIEGKLQQRTETVQLFEIRWNLR</sequence>